<keyword evidence="2" id="KW-0472">Membrane</keyword>
<accession>A0ABN9UAJ1</accession>
<organism evidence="3 4">
    <name type="scientific">Prorocentrum cordatum</name>
    <dbReference type="NCBI Taxonomy" id="2364126"/>
    <lineage>
        <taxon>Eukaryota</taxon>
        <taxon>Sar</taxon>
        <taxon>Alveolata</taxon>
        <taxon>Dinophyceae</taxon>
        <taxon>Prorocentrales</taxon>
        <taxon>Prorocentraceae</taxon>
        <taxon>Prorocentrum</taxon>
    </lineage>
</organism>
<sequence>MPCFSSDWHGCPERFLSLGQGGRAPPPGPGPPPPDGGGRGPGRGPLAGRQDEALLGGEAPGPGPPPAAGGGCAALLLTVVGIFFVVQSLHARAWVSARRAQKQECAALPVQRRKWHSCAECGRRRGMIRSPWSILPERVPACLPAVLCLTVAGPGL</sequence>
<gene>
    <name evidence="3" type="ORF">PCOR1329_LOCUS46735</name>
</gene>
<proteinExistence type="predicted"/>
<feature type="region of interest" description="Disordered" evidence="1">
    <location>
        <begin position="14"/>
        <end position="67"/>
    </location>
</feature>
<keyword evidence="2" id="KW-0812">Transmembrane</keyword>
<evidence type="ECO:0000256" key="2">
    <source>
        <dbReference type="SAM" id="Phobius"/>
    </source>
</evidence>
<evidence type="ECO:0008006" key="5">
    <source>
        <dbReference type="Google" id="ProtNLM"/>
    </source>
</evidence>
<feature type="transmembrane region" description="Helical" evidence="2">
    <location>
        <begin position="67"/>
        <end position="89"/>
    </location>
</feature>
<evidence type="ECO:0000313" key="3">
    <source>
        <dbReference type="EMBL" id="CAK0856321.1"/>
    </source>
</evidence>
<comment type="caution">
    <text evidence="3">The sequence shown here is derived from an EMBL/GenBank/DDBJ whole genome shotgun (WGS) entry which is preliminary data.</text>
</comment>
<evidence type="ECO:0000313" key="4">
    <source>
        <dbReference type="Proteomes" id="UP001189429"/>
    </source>
</evidence>
<feature type="compositionally biased region" description="Gly residues" evidence="1">
    <location>
        <begin position="36"/>
        <end position="45"/>
    </location>
</feature>
<keyword evidence="4" id="KW-1185">Reference proteome</keyword>
<keyword evidence="2" id="KW-1133">Transmembrane helix</keyword>
<evidence type="ECO:0000256" key="1">
    <source>
        <dbReference type="SAM" id="MobiDB-lite"/>
    </source>
</evidence>
<feature type="compositionally biased region" description="Low complexity" evidence="1">
    <location>
        <begin position="46"/>
        <end position="57"/>
    </location>
</feature>
<protein>
    <recommendedName>
        <fullName evidence="5">Protein S-acyltransferase</fullName>
    </recommendedName>
</protein>
<name>A0ABN9UAJ1_9DINO</name>
<reference evidence="3" key="1">
    <citation type="submission" date="2023-10" db="EMBL/GenBank/DDBJ databases">
        <authorList>
            <person name="Chen Y."/>
            <person name="Shah S."/>
            <person name="Dougan E. K."/>
            <person name="Thang M."/>
            <person name="Chan C."/>
        </authorList>
    </citation>
    <scope>NUCLEOTIDE SEQUENCE [LARGE SCALE GENOMIC DNA]</scope>
</reference>
<dbReference type="EMBL" id="CAUYUJ010015622">
    <property type="protein sequence ID" value="CAK0856321.1"/>
    <property type="molecule type" value="Genomic_DNA"/>
</dbReference>
<feature type="compositionally biased region" description="Pro residues" evidence="1">
    <location>
        <begin position="24"/>
        <end position="35"/>
    </location>
</feature>
<dbReference type="Proteomes" id="UP001189429">
    <property type="component" value="Unassembled WGS sequence"/>
</dbReference>